<feature type="compositionally biased region" description="Polar residues" evidence="1">
    <location>
        <begin position="544"/>
        <end position="558"/>
    </location>
</feature>
<organism evidence="2 3">
    <name type="scientific">Branchiostoma lanceolatum</name>
    <name type="common">Common lancelet</name>
    <name type="synonym">Amphioxus lanceolatum</name>
    <dbReference type="NCBI Taxonomy" id="7740"/>
    <lineage>
        <taxon>Eukaryota</taxon>
        <taxon>Metazoa</taxon>
        <taxon>Chordata</taxon>
        <taxon>Cephalochordata</taxon>
        <taxon>Leptocardii</taxon>
        <taxon>Amphioxiformes</taxon>
        <taxon>Branchiostomatidae</taxon>
        <taxon>Branchiostoma</taxon>
    </lineage>
</organism>
<accession>A0A8K0AC91</accession>
<feature type="region of interest" description="Disordered" evidence="1">
    <location>
        <begin position="1"/>
        <end position="26"/>
    </location>
</feature>
<feature type="region of interest" description="Disordered" evidence="1">
    <location>
        <begin position="134"/>
        <end position="218"/>
    </location>
</feature>
<dbReference type="PROSITE" id="PS50330">
    <property type="entry name" value="UIM"/>
    <property type="match status" value="1"/>
</dbReference>
<dbReference type="InterPro" id="IPR003903">
    <property type="entry name" value="UIM_dom"/>
</dbReference>
<feature type="compositionally biased region" description="Basic and acidic residues" evidence="1">
    <location>
        <begin position="381"/>
        <end position="395"/>
    </location>
</feature>
<dbReference type="GO" id="GO:0042393">
    <property type="term" value="F:histone binding"/>
    <property type="evidence" value="ECO:0007669"/>
    <property type="project" value="TreeGrafter"/>
</dbReference>
<evidence type="ECO:0000313" key="3">
    <source>
        <dbReference type="Proteomes" id="UP000838412"/>
    </source>
</evidence>
<dbReference type="OrthoDB" id="10060933at2759"/>
<dbReference type="GO" id="GO:0045739">
    <property type="term" value="P:positive regulation of DNA repair"/>
    <property type="evidence" value="ECO:0007669"/>
    <property type="project" value="TreeGrafter"/>
</dbReference>
<gene>
    <name evidence="2" type="primary">Hypp5077</name>
    <name evidence="2" type="ORF">BLAG_LOCUS24671</name>
</gene>
<keyword evidence="3" id="KW-1185">Reference proteome</keyword>
<dbReference type="GO" id="GO:0070530">
    <property type="term" value="F:K63-linked polyubiquitin modification-dependent protein binding"/>
    <property type="evidence" value="ECO:0007669"/>
    <property type="project" value="InterPro"/>
</dbReference>
<feature type="compositionally biased region" description="Polar residues" evidence="1">
    <location>
        <begin position="353"/>
        <end position="362"/>
    </location>
</feature>
<feature type="region of interest" description="Disordered" evidence="1">
    <location>
        <begin position="481"/>
        <end position="520"/>
    </location>
</feature>
<feature type="compositionally biased region" description="Basic residues" evidence="1">
    <location>
        <begin position="396"/>
        <end position="405"/>
    </location>
</feature>
<feature type="compositionally biased region" description="Basic and acidic residues" evidence="1">
    <location>
        <begin position="1"/>
        <end position="13"/>
    </location>
</feature>
<feature type="compositionally biased region" description="Polar residues" evidence="1">
    <location>
        <begin position="502"/>
        <end position="517"/>
    </location>
</feature>
<feature type="compositionally biased region" description="Basic and acidic residues" evidence="1">
    <location>
        <begin position="641"/>
        <end position="668"/>
    </location>
</feature>
<reference evidence="2" key="1">
    <citation type="submission" date="2022-01" db="EMBL/GenBank/DDBJ databases">
        <authorList>
            <person name="Braso-Vives M."/>
        </authorList>
    </citation>
    <scope>NUCLEOTIDE SEQUENCE</scope>
</reference>
<dbReference type="AlphaFoldDB" id="A0A8K0AC91"/>
<feature type="region of interest" description="Disordered" evidence="1">
    <location>
        <begin position="581"/>
        <end position="612"/>
    </location>
</feature>
<feature type="region of interest" description="Disordered" evidence="1">
    <location>
        <begin position="641"/>
        <end position="673"/>
    </location>
</feature>
<dbReference type="GO" id="GO:0070531">
    <property type="term" value="C:BRCA1-A complex"/>
    <property type="evidence" value="ECO:0007669"/>
    <property type="project" value="InterPro"/>
</dbReference>
<protein>
    <submittedName>
        <fullName evidence="2">Hypp5077 protein</fullName>
    </submittedName>
</protein>
<evidence type="ECO:0000313" key="2">
    <source>
        <dbReference type="EMBL" id="CAH1273288.1"/>
    </source>
</evidence>
<feature type="region of interest" description="Disordered" evidence="1">
    <location>
        <begin position="340"/>
        <end position="405"/>
    </location>
</feature>
<dbReference type="SMART" id="SM00726">
    <property type="entry name" value="UIM"/>
    <property type="match status" value="2"/>
</dbReference>
<dbReference type="GO" id="GO:0006302">
    <property type="term" value="P:double-strand break repair"/>
    <property type="evidence" value="ECO:0007669"/>
    <property type="project" value="InterPro"/>
</dbReference>
<sequence>MSKRQAPDNDQHGQHGQIGQLRKRGRNAVLAESTVEIIDVVDDDDEEEEDWFNMTMSKHNPSLQDDSHSGKLRTYSARSVRAERRKNKQNEQGELIPEDELTFDSQLQRALALSKQEAEKSTFQQQAEEEALQKILEQSRVETGTPGKAGTGTGALLSLDQVETGAPVSPVETETEIETPVKPARVKRVAPVKTTQMETGTPGKPNHLETGPSERPTQVVEAAPVKPTQVETVAPVKLTQVEKGASVRPTQVLKSAPVKPSQVKTAAALTPVEPARVETSAPVRQAKVIKGKPMKPTEVETAADAPVRPGQVEKVTNVRQAKVKSGAATCVKPARVKTATGANVSRAELENGTPVQPAQSKTGADFSTRCSSNRHVKTHRTNKEQEGKPEEEKAKKQQAKAKRRRRICQDYIESGEGERWMKKRRVVYHHGNFVRRPGVDTSKQTKYIITCLESYRLKLHQAQRRQLTKLEWGKPLVAEDDTRTKSRRRKGTWTAISGGEDVNNSQSADKDTQNGTLGTFEGDAKDAILDVDIFDFDNDTQNGTVSSAVGSQGHNNTIGPEENAGNMEKMEDFERPDSTSFEINLLDNPSPEHKPRTRSHSRDTSSPVVTDTPDLAESLETEEATQVSIPPEKCADLEERTGTPHHEEDVTVTESQEHALHDGEDQSVRRKLRPRATKQLKIRDVVLTDDSEESDNDTGKNDFLLRIERKRQNLKRPPLHRERRDAAPVLKQGRIDLAVRDGTAAGPSVTTSQTEDISEPVMQSCLICGKAVPEDELQEHINNELDNSS</sequence>
<dbReference type="PANTHER" id="PTHR15932">
    <property type="entry name" value="UBIQUITIN INTERACTION MOTIF-CONTAINING PROTEIN 1"/>
    <property type="match status" value="1"/>
</dbReference>
<evidence type="ECO:0000256" key="1">
    <source>
        <dbReference type="SAM" id="MobiDB-lite"/>
    </source>
</evidence>
<dbReference type="InterPro" id="IPR038868">
    <property type="entry name" value="RAP80"/>
</dbReference>
<dbReference type="EMBL" id="OV696694">
    <property type="protein sequence ID" value="CAH1273288.1"/>
    <property type="molecule type" value="Genomic_DNA"/>
</dbReference>
<feature type="region of interest" description="Disordered" evidence="1">
    <location>
        <begin position="544"/>
        <end position="566"/>
    </location>
</feature>
<dbReference type="Proteomes" id="UP000838412">
    <property type="component" value="Chromosome 9"/>
</dbReference>
<proteinExistence type="predicted"/>
<dbReference type="PANTHER" id="PTHR15932:SF2">
    <property type="entry name" value="BRCA1-A COMPLEX SUBUNIT RAP80"/>
    <property type="match status" value="1"/>
</dbReference>
<name>A0A8K0AC91_BRALA</name>
<feature type="region of interest" description="Disordered" evidence="1">
    <location>
        <begin position="290"/>
        <end position="311"/>
    </location>
</feature>
<feature type="region of interest" description="Disordered" evidence="1">
    <location>
        <begin position="56"/>
        <end position="101"/>
    </location>
</feature>